<dbReference type="Pfam" id="PF06201">
    <property type="entry name" value="PITH"/>
    <property type="match status" value="1"/>
</dbReference>
<reference evidence="2" key="1">
    <citation type="submission" date="2021-01" db="EMBL/GenBank/DDBJ databases">
        <authorList>
            <consortium name="Genoscope - CEA"/>
            <person name="William W."/>
        </authorList>
    </citation>
    <scope>NUCLEOTIDE SEQUENCE</scope>
</reference>
<dbReference type="Proteomes" id="UP000683925">
    <property type="component" value="Unassembled WGS sequence"/>
</dbReference>
<accession>A0A8S1VBL8</accession>
<dbReference type="InterPro" id="IPR010400">
    <property type="entry name" value="PITH_dom"/>
</dbReference>
<dbReference type="EMBL" id="CAJJDP010000062">
    <property type="protein sequence ID" value="CAD8174267.1"/>
    <property type="molecule type" value="Genomic_DNA"/>
</dbReference>
<keyword evidence="3" id="KW-1185">Reference proteome</keyword>
<evidence type="ECO:0000313" key="3">
    <source>
        <dbReference type="Proteomes" id="UP000683925"/>
    </source>
</evidence>
<dbReference type="OMA" id="RLVFKPW"/>
<evidence type="ECO:0000313" key="2">
    <source>
        <dbReference type="EMBL" id="CAD8174267.1"/>
    </source>
</evidence>
<dbReference type="AlphaFoldDB" id="A0A8S1VBL8"/>
<dbReference type="PROSITE" id="PS51532">
    <property type="entry name" value="PITH"/>
    <property type="match status" value="1"/>
</dbReference>
<comment type="caution">
    <text evidence="2">The sequence shown here is derived from an EMBL/GenBank/DDBJ whole genome shotgun (WGS) entry which is preliminary data.</text>
</comment>
<protein>
    <recommendedName>
        <fullName evidence="1">PITH domain-containing protein</fullName>
    </recommendedName>
</protein>
<dbReference type="PANTHER" id="PTHR12175:SF1">
    <property type="entry name" value="PITH DOMAIN-CONTAINING PROTEIN 1"/>
    <property type="match status" value="1"/>
</dbReference>
<dbReference type="OrthoDB" id="2635at2759"/>
<feature type="domain" description="PITH" evidence="1">
    <location>
        <begin position="13"/>
        <end position="183"/>
    </location>
</feature>
<name>A0A8S1VBL8_PAROT</name>
<dbReference type="PANTHER" id="PTHR12175">
    <property type="entry name" value="AD039 HT014 THIOREDOXIN FAMILY TRP26"/>
    <property type="match status" value="1"/>
</dbReference>
<evidence type="ECO:0000259" key="1">
    <source>
        <dbReference type="PROSITE" id="PS51532"/>
    </source>
</evidence>
<proteinExistence type="predicted"/>
<gene>
    <name evidence="2" type="ORF">POCTA_138.1.T0630215</name>
</gene>
<sequence length="199" mass="22523">MQQHQHGPNCGCAEYMFNEDADDLYGQIEIDKVDCLNETAQNVKQIIRPEIEKTKKNHFVQSDLDSEIIVIIPFNETVRIRQINVVSLNEESAPNLMKAYINISNVDFGLIETPCVEQFVLSPNLDGQFGNAVKVSKFENVNNLILYIKSTVNDPIRISYIGVKGIRTFQSKQLANTIYELNPLAKQVDPDKVVFDSVC</sequence>
<dbReference type="InterPro" id="IPR045099">
    <property type="entry name" value="PITH1-like"/>
</dbReference>
<organism evidence="2 3">
    <name type="scientific">Paramecium octaurelia</name>
    <dbReference type="NCBI Taxonomy" id="43137"/>
    <lineage>
        <taxon>Eukaryota</taxon>
        <taxon>Sar</taxon>
        <taxon>Alveolata</taxon>
        <taxon>Ciliophora</taxon>
        <taxon>Intramacronucleata</taxon>
        <taxon>Oligohymenophorea</taxon>
        <taxon>Peniculida</taxon>
        <taxon>Parameciidae</taxon>
        <taxon>Paramecium</taxon>
    </lineage>
</organism>